<evidence type="ECO:0000256" key="4">
    <source>
        <dbReference type="ARBA" id="ARBA00022516"/>
    </source>
</evidence>
<evidence type="ECO:0000256" key="1">
    <source>
        <dbReference type="ARBA" id="ARBA00004275"/>
    </source>
</evidence>
<organism evidence="22 23">
    <name type="scientific">Pseudomaricurvus hydrocarbonicus</name>
    <dbReference type="NCBI Taxonomy" id="1470433"/>
    <lineage>
        <taxon>Bacteria</taxon>
        <taxon>Pseudomonadati</taxon>
        <taxon>Pseudomonadota</taxon>
        <taxon>Gammaproteobacteria</taxon>
        <taxon>Cellvibrionales</taxon>
        <taxon>Cellvibrionaceae</taxon>
        <taxon>Pseudomaricurvus</taxon>
    </lineage>
</organism>
<comment type="catalytic activity">
    <reaction evidence="16">
        <text>(2E)-dodecenoyl-CoA + NADPH + H(+) = dodecanoyl-CoA + NADP(+)</text>
        <dbReference type="Rhea" id="RHEA:44964"/>
        <dbReference type="ChEBI" id="CHEBI:15378"/>
        <dbReference type="ChEBI" id="CHEBI:57330"/>
        <dbReference type="ChEBI" id="CHEBI:57375"/>
        <dbReference type="ChEBI" id="CHEBI:57783"/>
        <dbReference type="ChEBI" id="CHEBI:58349"/>
    </reaction>
    <physiologicalReaction direction="left-to-right" evidence="16">
        <dbReference type="Rhea" id="RHEA:44965"/>
    </physiologicalReaction>
</comment>
<evidence type="ECO:0000256" key="13">
    <source>
        <dbReference type="ARBA" id="ARBA00038622"/>
    </source>
</evidence>
<keyword evidence="23" id="KW-1185">Reference proteome</keyword>
<comment type="pathway">
    <text evidence="2">Lipid metabolism.</text>
</comment>
<evidence type="ECO:0000256" key="2">
    <source>
        <dbReference type="ARBA" id="ARBA00005189"/>
    </source>
</evidence>
<dbReference type="Gene3D" id="3.40.50.720">
    <property type="entry name" value="NAD(P)-binding Rossmann-like Domain"/>
    <property type="match status" value="1"/>
</dbReference>
<comment type="catalytic activity">
    <reaction evidence="21">
        <text>(2E)-octenoyl-CoA + NADPH + H(+) = octanoyl-CoA + NADP(+)</text>
        <dbReference type="Rhea" id="RHEA:44952"/>
        <dbReference type="ChEBI" id="CHEBI:15378"/>
        <dbReference type="ChEBI" id="CHEBI:57386"/>
        <dbReference type="ChEBI" id="CHEBI:57783"/>
        <dbReference type="ChEBI" id="CHEBI:58349"/>
        <dbReference type="ChEBI" id="CHEBI:62242"/>
    </reaction>
    <physiologicalReaction direction="left-to-right" evidence="21">
        <dbReference type="Rhea" id="RHEA:44953"/>
    </physiologicalReaction>
</comment>
<evidence type="ECO:0000256" key="8">
    <source>
        <dbReference type="ARBA" id="ARBA00023002"/>
    </source>
</evidence>
<comment type="catalytic activity">
    <reaction evidence="20">
        <text>(2E)-decenoyl-CoA + NADPH + H(+) = decanoyl-CoA + NADP(+)</text>
        <dbReference type="Rhea" id="RHEA:44960"/>
        <dbReference type="ChEBI" id="CHEBI:15378"/>
        <dbReference type="ChEBI" id="CHEBI:57783"/>
        <dbReference type="ChEBI" id="CHEBI:58349"/>
        <dbReference type="ChEBI" id="CHEBI:61406"/>
        <dbReference type="ChEBI" id="CHEBI:61430"/>
    </reaction>
    <physiologicalReaction direction="left-to-right" evidence="20">
        <dbReference type="Rhea" id="RHEA:44961"/>
    </physiologicalReaction>
</comment>
<evidence type="ECO:0000256" key="10">
    <source>
        <dbReference type="ARBA" id="ARBA00023140"/>
    </source>
</evidence>
<evidence type="ECO:0000256" key="15">
    <source>
        <dbReference type="ARBA" id="ARBA00041063"/>
    </source>
</evidence>
<evidence type="ECO:0000256" key="21">
    <source>
        <dbReference type="ARBA" id="ARBA00049559"/>
    </source>
</evidence>
<keyword evidence="11" id="KW-0275">Fatty acid biosynthesis</keyword>
<dbReference type="SUPFAM" id="SSF51735">
    <property type="entry name" value="NAD(P)-binding Rossmann-fold domains"/>
    <property type="match status" value="1"/>
</dbReference>
<keyword evidence="4" id="KW-0444">Lipid biosynthesis</keyword>
<gene>
    <name evidence="22" type="ORF">G8770_04285</name>
</gene>
<evidence type="ECO:0000256" key="5">
    <source>
        <dbReference type="ARBA" id="ARBA00022553"/>
    </source>
</evidence>
<dbReference type="FunFam" id="3.40.50.720:FF:000173">
    <property type="entry name" value="3-oxoacyl-[acyl-carrier protein] reductase"/>
    <property type="match status" value="1"/>
</dbReference>
<sequence length="283" mass="30680">MKASEFGLTDEELAHLETIYKENLFESKRVVISGGGSGIGLSIAWLCGRLGAEVVLLGRDQEKLCSACDKLAKHGVKAAAYSLTIRSAEQVDATLRAIVTDHGEFDILINSAGGQFPQPAMDISPKGWNAVVDTNLNGTWYMMQSSGRLWMEQQRPGVVVNIVTVVDRGMVDMVHSAAARAGVIAATKTLAVEWAPYGIRLNCVAPGVIASEGMRVYSDAARQQFPNSNPMKRFGSPWEIAQSAIYLASDASSFTTGDIMTVDGGGRLWGELWPFRKPDYFQT</sequence>
<dbReference type="GO" id="GO:0006633">
    <property type="term" value="P:fatty acid biosynthetic process"/>
    <property type="evidence" value="ECO:0007669"/>
    <property type="project" value="UniProtKB-KW"/>
</dbReference>
<comment type="function">
    <text evidence="12">Participates in chain elongation of fatty acids. Catalyzes the reduction of trans-2-enoyl-CoAs of varying chain lengths from 6:1 to 16:1, having maximum activity with 10:1 CoA. Has no 2,4-dienoyl-CoA reductase activity.</text>
</comment>
<keyword evidence="8" id="KW-0560">Oxidoreductase</keyword>
<dbReference type="AlphaFoldDB" id="A0A9E5MLK3"/>
<dbReference type="GO" id="GO:0019166">
    <property type="term" value="F:trans-2-enoyl-CoA reductase (NADPH) activity"/>
    <property type="evidence" value="ECO:0007669"/>
    <property type="project" value="UniProtKB-EC"/>
</dbReference>
<keyword evidence="6" id="KW-0276">Fatty acid metabolism</keyword>
<evidence type="ECO:0000256" key="19">
    <source>
        <dbReference type="ARBA" id="ARBA00049251"/>
    </source>
</evidence>
<evidence type="ECO:0000256" key="18">
    <source>
        <dbReference type="ARBA" id="ARBA00049108"/>
    </source>
</evidence>
<evidence type="ECO:0000313" key="23">
    <source>
        <dbReference type="Proteomes" id="UP000787472"/>
    </source>
</evidence>
<dbReference type="PANTHER" id="PTHR24317">
    <property type="entry name" value="PEROXISOMAL TRANS-2-ENOYL-COA REDUCTASE"/>
    <property type="match status" value="1"/>
</dbReference>
<keyword evidence="7" id="KW-0521">NADP</keyword>
<dbReference type="PRINTS" id="PR00081">
    <property type="entry name" value="GDHRDH"/>
</dbReference>
<evidence type="ECO:0000256" key="9">
    <source>
        <dbReference type="ARBA" id="ARBA00023098"/>
    </source>
</evidence>
<dbReference type="EC" id="1.3.1.38" evidence="14"/>
<dbReference type="Pfam" id="PF13561">
    <property type="entry name" value="adh_short_C2"/>
    <property type="match status" value="1"/>
</dbReference>
<comment type="catalytic activity">
    <reaction evidence="18">
        <text>(2E)-hexenoyl-CoA + NADPH + H(+) = hexanoyl-CoA + NADP(+)</text>
        <dbReference type="Rhea" id="RHEA:44956"/>
        <dbReference type="ChEBI" id="CHEBI:15378"/>
        <dbReference type="ChEBI" id="CHEBI:57783"/>
        <dbReference type="ChEBI" id="CHEBI:58349"/>
        <dbReference type="ChEBI" id="CHEBI:62077"/>
        <dbReference type="ChEBI" id="CHEBI:62620"/>
    </reaction>
    <physiologicalReaction direction="left-to-right" evidence="18">
        <dbReference type="Rhea" id="RHEA:44957"/>
    </physiologicalReaction>
</comment>
<evidence type="ECO:0000256" key="16">
    <source>
        <dbReference type="ARBA" id="ARBA00047570"/>
    </source>
</evidence>
<dbReference type="InterPro" id="IPR036291">
    <property type="entry name" value="NAD(P)-bd_dom_sf"/>
</dbReference>
<comment type="subunit">
    <text evidence="13">Interacts with PEX5, probably required to target it into peroxisomes.</text>
</comment>
<keyword evidence="5" id="KW-0597">Phosphoprotein</keyword>
<keyword evidence="9" id="KW-0443">Lipid metabolism</keyword>
<evidence type="ECO:0000256" key="17">
    <source>
        <dbReference type="ARBA" id="ARBA00048686"/>
    </source>
</evidence>
<comment type="subcellular location">
    <subcellularLocation>
        <location evidence="1">Peroxisome</location>
    </subcellularLocation>
</comment>
<evidence type="ECO:0000313" key="22">
    <source>
        <dbReference type="EMBL" id="NHO64763.1"/>
    </source>
</evidence>
<evidence type="ECO:0000256" key="20">
    <source>
        <dbReference type="ARBA" id="ARBA00049386"/>
    </source>
</evidence>
<dbReference type="EMBL" id="JAAONZ010000002">
    <property type="protein sequence ID" value="NHO64763.1"/>
    <property type="molecule type" value="Genomic_DNA"/>
</dbReference>
<dbReference type="InterPro" id="IPR052388">
    <property type="entry name" value="Peroxisomal_t2-enoyl-CoA_red"/>
</dbReference>
<proteinExistence type="inferred from homology"/>
<comment type="catalytic activity">
    <reaction evidence="17">
        <text>(2E)-tetradecenoyl-CoA + NADPH + H(+) = tetradecanoyl-CoA + NADP(+)</text>
        <dbReference type="Rhea" id="RHEA:44968"/>
        <dbReference type="ChEBI" id="CHEBI:15378"/>
        <dbReference type="ChEBI" id="CHEBI:57385"/>
        <dbReference type="ChEBI" id="CHEBI:57783"/>
        <dbReference type="ChEBI" id="CHEBI:58349"/>
        <dbReference type="ChEBI" id="CHEBI:61405"/>
    </reaction>
    <physiologicalReaction direction="left-to-right" evidence="17">
        <dbReference type="Rhea" id="RHEA:44969"/>
    </physiologicalReaction>
</comment>
<comment type="catalytic activity">
    <reaction evidence="19">
        <text>a (2E)-enoyl-CoA + NADPH + H(+) = a 2,3-saturated acyl-CoA + NADP(+)</text>
        <dbReference type="Rhea" id="RHEA:33763"/>
        <dbReference type="ChEBI" id="CHEBI:15378"/>
        <dbReference type="ChEBI" id="CHEBI:57783"/>
        <dbReference type="ChEBI" id="CHEBI:58349"/>
        <dbReference type="ChEBI" id="CHEBI:58856"/>
        <dbReference type="ChEBI" id="CHEBI:65111"/>
        <dbReference type="EC" id="1.3.1.38"/>
    </reaction>
    <physiologicalReaction direction="left-to-right" evidence="19">
        <dbReference type="Rhea" id="RHEA:33764"/>
    </physiologicalReaction>
</comment>
<reference evidence="22" key="1">
    <citation type="submission" date="2020-03" db="EMBL/GenBank/DDBJ databases">
        <authorList>
            <person name="Guo F."/>
        </authorList>
    </citation>
    <scope>NUCLEOTIDE SEQUENCE</scope>
    <source>
        <strain evidence="22">JCM 30134</strain>
    </source>
</reference>
<evidence type="ECO:0000256" key="3">
    <source>
        <dbReference type="ARBA" id="ARBA00006484"/>
    </source>
</evidence>
<evidence type="ECO:0000256" key="12">
    <source>
        <dbReference type="ARBA" id="ARBA00037124"/>
    </source>
</evidence>
<dbReference type="PANTHER" id="PTHR24317:SF7">
    <property type="entry name" value="PEROXISOMAL TRANS-2-ENOYL-COA REDUCTASE"/>
    <property type="match status" value="1"/>
</dbReference>
<comment type="similarity">
    <text evidence="3">Belongs to the short-chain dehydrogenases/reductases (SDR) family.</text>
</comment>
<dbReference type="PRINTS" id="PR00080">
    <property type="entry name" value="SDRFAMILY"/>
</dbReference>
<accession>A0A9E5MLK3</accession>
<evidence type="ECO:0000256" key="11">
    <source>
        <dbReference type="ARBA" id="ARBA00023160"/>
    </source>
</evidence>
<protein>
    <recommendedName>
        <fullName evidence="15">Peroxisomal trans-2-enoyl-CoA reductase</fullName>
        <ecNumber evidence="14">1.3.1.38</ecNumber>
    </recommendedName>
</protein>
<dbReference type="InterPro" id="IPR002347">
    <property type="entry name" value="SDR_fam"/>
</dbReference>
<dbReference type="RefSeq" id="WP_167182136.1">
    <property type="nucleotide sequence ID" value="NZ_JAAONZ010000002.1"/>
</dbReference>
<evidence type="ECO:0000256" key="14">
    <source>
        <dbReference type="ARBA" id="ARBA00038849"/>
    </source>
</evidence>
<dbReference type="Proteomes" id="UP000787472">
    <property type="component" value="Unassembled WGS sequence"/>
</dbReference>
<evidence type="ECO:0000256" key="7">
    <source>
        <dbReference type="ARBA" id="ARBA00022857"/>
    </source>
</evidence>
<name>A0A9E5MLK3_9GAMM</name>
<comment type="caution">
    <text evidence="22">The sequence shown here is derived from an EMBL/GenBank/DDBJ whole genome shotgun (WGS) entry which is preliminary data.</text>
</comment>
<keyword evidence="10" id="KW-0576">Peroxisome</keyword>
<evidence type="ECO:0000256" key="6">
    <source>
        <dbReference type="ARBA" id="ARBA00022832"/>
    </source>
</evidence>